<gene>
    <name evidence="8" type="ORF">AAWM_01370</name>
</gene>
<reference evidence="8 9" key="1">
    <citation type="submission" date="2016-09" db="EMBL/GenBank/DDBJ databases">
        <title>Aspergillus awamori IFM 58123T.</title>
        <authorList>
            <person name="Kusuya Y."/>
            <person name="Shimizu M."/>
            <person name="Takahashi H."/>
            <person name="Yaguchi T."/>
        </authorList>
    </citation>
    <scope>NUCLEOTIDE SEQUENCE [LARGE SCALE GENOMIC DNA]</scope>
    <source>
        <strain evidence="8 9">IFM 58123</strain>
    </source>
</reference>
<feature type="region of interest" description="Disordered" evidence="6">
    <location>
        <begin position="1"/>
        <end position="77"/>
    </location>
</feature>
<feature type="domain" description="BZIP" evidence="7">
    <location>
        <begin position="68"/>
        <end position="82"/>
    </location>
</feature>
<dbReference type="GO" id="GO:0001228">
    <property type="term" value="F:DNA-binding transcription activator activity, RNA polymerase II-specific"/>
    <property type="evidence" value="ECO:0007669"/>
    <property type="project" value="TreeGrafter"/>
</dbReference>
<dbReference type="GO" id="GO:0005737">
    <property type="term" value="C:cytoplasm"/>
    <property type="evidence" value="ECO:0007669"/>
    <property type="project" value="UniProtKB-SubCell"/>
</dbReference>
<accession>A0A401KH47</accession>
<sequence>MVETSNSTQNDNPATEPVVPKTEPLPEGSISSAVSTPEAEGEILMQDVTQTQKRKGGRKPIYATSEERKQRNRQAQAAFRERRTEYIRQLESTIKRNEDSLQTLQQNHRSAADECLMLRYKNSLLERILLEKGIDVQAELRLKAGAPGAGAAKPTPMAAKPPSTLERAAVNRTSAQRHPGIAPKEPFGMAQHRDGAYGIPSPQFQATPPSHVSSPSHAKSPGFPFQGAMSPVGVDPQAQQRSQMLSHSRNISQTSPPMSIGQPESTDPKAAMPGGTNPRAPRVPSAYYPSPFQKHYDQLEQEYDAQADMIDEEHDSTVGASPYVSGYNNPASVPAGSNPMGAHNLNQYTQHAAEGANGAYNNANHLMGNYEPMLDADPFGLSNDPELDPNRAPEPPTKAVDRPAPRVGKRDAPKEAPSQPRENNNNSRRGGRATGNEAAFRDRNAGRNNNREKPTDEKDAQRRGFRAREDRGERVRHDRQSRTGQTDTRKQVNQGWGNQSGEKTWDDEKAGENIAQTDETEPQTPGEEKPEEAADKSKSYADYLAEKAAQGDLSAKPVRAPNEGTKLDKKWAAAKELKRSEEEDAYIKGKEDKSKREKQRKEKNFLEVDMRFVEAPRTGGPGPRGGRGGRGARGARGGRGNGPRSERPAAAAAATPAVAVDEKNFPSLGGK</sequence>
<dbReference type="PROSITE" id="PS00036">
    <property type="entry name" value="BZIP_BASIC"/>
    <property type="match status" value="1"/>
</dbReference>
<keyword evidence="4" id="KW-0539">Nucleus</keyword>
<dbReference type="Pfam" id="PF09598">
    <property type="entry name" value="Stm1_N"/>
    <property type="match status" value="1"/>
</dbReference>
<protein>
    <submittedName>
        <fullName evidence="8">Suppressor protein STM1</fullName>
    </submittedName>
</protein>
<dbReference type="PANTHER" id="PTHR40621:SF9">
    <property type="entry name" value="MEAB PROTEIN"/>
    <property type="match status" value="1"/>
</dbReference>
<dbReference type="InterPro" id="IPR019084">
    <property type="entry name" value="STM1-like_N"/>
</dbReference>
<feature type="compositionally biased region" description="Basic and acidic residues" evidence="6">
    <location>
        <begin position="439"/>
        <end position="481"/>
    </location>
</feature>
<evidence type="ECO:0000313" key="9">
    <source>
        <dbReference type="Proteomes" id="UP000286921"/>
    </source>
</evidence>
<dbReference type="STRING" id="105351.A0A401KH47"/>
<evidence type="ECO:0000313" key="8">
    <source>
        <dbReference type="EMBL" id="GCB18485.1"/>
    </source>
</evidence>
<evidence type="ECO:0000256" key="5">
    <source>
        <dbReference type="SAM" id="Coils"/>
    </source>
</evidence>
<dbReference type="SMART" id="SM01233">
    <property type="entry name" value="HABP4_PAI-RBP1"/>
    <property type="match status" value="1"/>
</dbReference>
<evidence type="ECO:0000256" key="6">
    <source>
        <dbReference type="SAM" id="MobiDB-lite"/>
    </source>
</evidence>
<evidence type="ECO:0000256" key="2">
    <source>
        <dbReference type="ARBA" id="ARBA00004496"/>
    </source>
</evidence>
<dbReference type="Gene3D" id="1.20.5.170">
    <property type="match status" value="1"/>
</dbReference>
<feature type="compositionally biased region" description="Basic and acidic residues" evidence="6">
    <location>
        <begin position="399"/>
        <end position="414"/>
    </location>
</feature>
<dbReference type="AlphaFoldDB" id="A0A401KH47"/>
<comment type="caution">
    <text evidence="8">The sequence shown here is derived from an EMBL/GenBank/DDBJ whole genome shotgun (WGS) entry which is preliminary data.</text>
</comment>
<dbReference type="PANTHER" id="PTHR40621">
    <property type="entry name" value="TRANSCRIPTION FACTOR KAPC-RELATED"/>
    <property type="match status" value="1"/>
</dbReference>
<dbReference type="InterPro" id="IPR046347">
    <property type="entry name" value="bZIP_sf"/>
</dbReference>
<feature type="region of interest" description="Disordered" evidence="6">
    <location>
        <begin position="317"/>
        <end position="344"/>
    </location>
</feature>
<keyword evidence="3" id="KW-0963">Cytoplasm</keyword>
<evidence type="ECO:0000259" key="7">
    <source>
        <dbReference type="PROSITE" id="PS00036"/>
    </source>
</evidence>
<dbReference type="SUPFAM" id="SSF57959">
    <property type="entry name" value="Leucine zipper domain"/>
    <property type="match status" value="1"/>
</dbReference>
<feature type="compositionally biased region" description="Basic and acidic residues" evidence="6">
    <location>
        <begin position="526"/>
        <end position="539"/>
    </location>
</feature>
<dbReference type="InterPro" id="IPR004827">
    <property type="entry name" value="bZIP"/>
</dbReference>
<feature type="region of interest" description="Disordered" evidence="6">
    <location>
        <begin position="188"/>
        <end position="290"/>
    </location>
</feature>
<dbReference type="InterPro" id="IPR006861">
    <property type="entry name" value="HABP4_PAIRBP1-bd"/>
</dbReference>
<evidence type="ECO:0000256" key="1">
    <source>
        <dbReference type="ARBA" id="ARBA00004123"/>
    </source>
</evidence>
<feature type="compositionally biased region" description="Polar residues" evidence="6">
    <location>
        <begin position="482"/>
        <end position="502"/>
    </location>
</feature>
<comment type="subcellular location">
    <subcellularLocation>
        <location evidence="2">Cytoplasm</location>
    </subcellularLocation>
    <subcellularLocation>
        <location evidence="1">Nucleus</location>
    </subcellularLocation>
</comment>
<dbReference type="GO" id="GO:0090575">
    <property type="term" value="C:RNA polymerase II transcription regulator complex"/>
    <property type="evidence" value="ECO:0007669"/>
    <property type="project" value="TreeGrafter"/>
</dbReference>
<evidence type="ECO:0000256" key="4">
    <source>
        <dbReference type="ARBA" id="ARBA00023242"/>
    </source>
</evidence>
<feature type="compositionally biased region" description="Gly residues" evidence="6">
    <location>
        <begin position="619"/>
        <end position="641"/>
    </location>
</feature>
<organism evidence="8 9">
    <name type="scientific">Aspergillus awamori</name>
    <name type="common">Black koji mold</name>
    <dbReference type="NCBI Taxonomy" id="105351"/>
    <lineage>
        <taxon>Eukaryota</taxon>
        <taxon>Fungi</taxon>
        <taxon>Dikarya</taxon>
        <taxon>Ascomycota</taxon>
        <taxon>Pezizomycotina</taxon>
        <taxon>Eurotiomycetes</taxon>
        <taxon>Eurotiomycetidae</taxon>
        <taxon>Eurotiales</taxon>
        <taxon>Aspergillaceae</taxon>
        <taxon>Aspergillus</taxon>
    </lineage>
</organism>
<dbReference type="EMBL" id="BDHI01000001">
    <property type="protein sequence ID" value="GCB18485.1"/>
    <property type="molecule type" value="Genomic_DNA"/>
</dbReference>
<feature type="compositionally biased region" description="Low complexity" evidence="6">
    <location>
        <begin position="648"/>
        <end position="659"/>
    </location>
</feature>
<dbReference type="Proteomes" id="UP000286921">
    <property type="component" value="Unassembled WGS sequence"/>
</dbReference>
<feature type="compositionally biased region" description="Polar residues" evidence="6">
    <location>
        <begin position="237"/>
        <end position="265"/>
    </location>
</feature>
<feature type="compositionally biased region" description="Basic and acidic residues" evidence="6">
    <location>
        <begin position="565"/>
        <end position="614"/>
    </location>
</feature>
<evidence type="ECO:0000256" key="3">
    <source>
        <dbReference type="ARBA" id="ARBA00022490"/>
    </source>
</evidence>
<keyword evidence="9" id="KW-1185">Reference proteome</keyword>
<keyword evidence="5" id="KW-0175">Coiled coil</keyword>
<feature type="coiled-coil region" evidence="5">
    <location>
        <begin position="87"/>
        <end position="114"/>
    </location>
</feature>
<feature type="compositionally biased region" description="Polar residues" evidence="6">
    <location>
        <begin position="202"/>
        <end position="217"/>
    </location>
</feature>
<name>A0A401KH47_ASPAW</name>
<feature type="region of interest" description="Disordered" evidence="6">
    <location>
        <begin position="375"/>
        <end position="671"/>
    </location>
</feature>
<dbReference type="Gene3D" id="6.10.140.1040">
    <property type="match status" value="1"/>
</dbReference>
<proteinExistence type="predicted"/>
<feature type="compositionally biased region" description="Polar residues" evidence="6">
    <location>
        <begin position="1"/>
        <end position="13"/>
    </location>
</feature>
<dbReference type="CDD" id="cd14688">
    <property type="entry name" value="bZIP_YAP"/>
    <property type="match status" value="1"/>
</dbReference>
<dbReference type="InterPro" id="IPR050936">
    <property type="entry name" value="AP-1-like"/>
</dbReference>
<dbReference type="GO" id="GO:0000976">
    <property type="term" value="F:transcription cis-regulatory region binding"/>
    <property type="evidence" value="ECO:0007669"/>
    <property type="project" value="InterPro"/>
</dbReference>